<protein>
    <submittedName>
        <fullName evidence="1">Uncharacterized protein</fullName>
    </submittedName>
</protein>
<accession>A0A645EFL6</accession>
<name>A0A645EFL6_9ZZZZ</name>
<dbReference type="EMBL" id="VSSQ01046823">
    <property type="protein sequence ID" value="MPN00798.1"/>
    <property type="molecule type" value="Genomic_DNA"/>
</dbReference>
<evidence type="ECO:0000313" key="1">
    <source>
        <dbReference type="EMBL" id="MPN00798.1"/>
    </source>
</evidence>
<reference evidence="1" key="1">
    <citation type="submission" date="2019-08" db="EMBL/GenBank/DDBJ databases">
        <authorList>
            <person name="Kucharzyk K."/>
            <person name="Murdoch R.W."/>
            <person name="Higgins S."/>
            <person name="Loffler F."/>
        </authorList>
    </citation>
    <scope>NUCLEOTIDE SEQUENCE</scope>
</reference>
<dbReference type="AntiFam" id="ANF00132">
    <property type="entry name" value="Shadow ORF (opposite rne)"/>
</dbReference>
<proteinExistence type="predicted"/>
<dbReference type="AlphaFoldDB" id="A0A645EFL6"/>
<gene>
    <name evidence="1" type="ORF">SDC9_147996</name>
</gene>
<organism evidence="1">
    <name type="scientific">bioreactor metagenome</name>
    <dbReference type="NCBI Taxonomy" id="1076179"/>
    <lineage>
        <taxon>unclassified sequences</taxon>
        <taxon>metagenomes</taxon>
        <taxon>ecological metagenomes</taxon>
    </lineage>
</organism>
<comment type="caution">
    <text evidence="1">The sequence shown here is derived from an EMBL/GenBank/DDBJ whole genome shotgun (WGS) entry which is preliminary data.</text>
</comment>
<sequence>MLGDFLEGQKAVAVFAIVHKAGFERRLDAGHDGLVDIALALFATFDFDLVVQQLLAVHNGQAAFFRLRRVNQHPFHDALPLFVLWGTLVTDQRTFDW</sequence>